<feature type="compositionally biased region" description="Basic residues" evidence="1">
    <location>
        <begin position="189"/>
        <end position="206"/>
    </location>
</feature>
<sequence length="850" mass="95359">MKIFKKSSSASNPNITPSKGLVKGGSFKKVPSTPPITPSPGKENESNISVRVISSKPEMVASKKANDNQNQENNLSSLLPENHPVLGVADDKSQSTLGSGSSFENPLFAAVFGLGCGPGLSAIPEETLAEKVEWGISPTMSGDESDEKDEDGFEMVLDQKDDGIENYFCQPCEPSIQREEKEAVGDSPKKKRSIKMPKILKNRKKSSSGESVASSASSKASSSTNSPKRKSRIKGLMKARKEKKESTQQEPKKKVGKLFHAKFHKKSNKKTTSTAEKNKDSTKGKWKCVHDPESKKVYFYHSGTRETTWTKPKDFVEWRVSHDSEQRRFFYNVITKETSWEQPSDFQVWREVHDPNSGKYYYYNVLDKKTTWEKPDCLKDSSQEESKNPGDQVEKDTEDIKILTKTSSHEVKGNEEDIVETSNDVTKSISMPSAELEEEKKEALNIIMDLKSMDNDVGEDSEVELDPPNIKISDPSSELRALLFTYCPDEKDNNSQLIEMCEGNETPVIKAIEGLVNDTPFDELRLAIFSYVKSTVREMGEIPLDERRTVWKKSRKATASAAAPSMNRVNTHASSAMASAYSMNSRMLSHMTGQTGATTFTEQTNVINNKSDRKLSKKASSRQEIALEKFNEKWAKMSLENSFEDLTDVTDEENDKKQVILDLKAMESNDLVESPPKLKKIDPVRTQSFKPMYVQEQLVRTENIPLKSCIDDSNDAATLESAYAADNDDETDYRGWEEENPDDISALSDSIGPSMVKRQAKEKKMLAHQKEDSLKKQKAKTILSKYSSREEKENRMSSTAGYTSFNIDPNHQSFSDGESDVYKRIEDHVIADASEVSWDDNTMTSAEMES</sequence>
<evidence type="ECO:0000313" key="3">
    <source>
        <dbReference type="EMBL" id="GFH51414.1"/>
    </source>
</evidence>
<feature type="region of interest" description="Disordered" evidence="1">
    <location>
        <begin position="167"/>
        <end position="287"/>
    </location>
</feature>
<feature type="compositionally biased region" description="Basic residues" evidence="1">
    <location>
        <begin position="227"/>
        <end position="241"/>
    </location>
</feature>
<dbReference type="EMBL" id="BLLK01000045">
    <property type="protein sequence ID" value="GFH51414.1"/>
    <property type="molecule type" value="Genomic_DNA"/>
</dbReference>
<name>A0AAD3CTA4_9STRA</name>
<reference evidence="3 4" key="1">
    <citation type="journal article" date="2021" name="Sci. Rep.">
        <title>The genome of the diatom Chaetoceros tenuissimus carries an ancient integrated fragment of an extant virus.</title>
        <authorList>
            <person name="Hongo Y."/>
            <person name="Kimura K."/>
            <person name="Takaki Y."/>
            <person name="Yoshida Y."/>
            <person name="Baba S."/>
            <person name="Kobayashi G."/>
            <person name="Nagasaki K."/>
            <person name="Hano T."/>
            <person name="Tomaru Y."/>
        </authorList>
    </citation>
    <scope>NUCLEOTIDE SEQUENCE [LARGE SCALE GENOMIC DNA]</scope>
    <source>
        <strain evidence="3 4">NIES-3715</strain>
    </source>
</reference>
<feature type="region of interest" description="Disordered" evidence="1">
    <location>
        <begin position="378"/>
        <end position="399"/>
    </location>
</feature>
<evidence type="ECO:0000259" key="2">
    <source>
        <dbReference type="PROSITE" id="PS50020"/>
    </source>
</evidence>
<feature type="compositionally biased region" description="Basic and acidic residues" evidence="1">
    <location>
        <begin position="276"/>
        <end position="287"/>
    </location>
</feature>
<feature type="compositionally biased region" description="Basic and acidic residues" evidence="1">
    <location>
        <begin position="762"/>
        <end position="775"/>
    </location>
</feature>
<dbReference type="Proteomes" id="UP001054902">
    <property type="component" value="Unassembled WGS sequence"/>
</dbReference>
<dbReference type="InterPro" id="IPR001202">
    <property type="entry name" value="WW_dom"/>
</dbReference>
<protein>
    <recommendedName>
        <fullName evidence="2">WW domain-containing protein</fullName>
    </recommendedName>
</protein>
<feature type="domain" description="WW" evidence="2">
    <location>
        <begin position="280"/>
        <end position="314"/>
    </location>
</feature>
<feature type="region of interest" description="Disordered" evidence="1">
    <location>
        <begin position="1"/>
        <end position="100"/>
    </location>
</feature>
<proteinExistence type="predicted"/>
<feature type="compositionally biased region" description="Low complexity" evidence="1">
    <location>
        <begin position="67"/>
        <end position="82"/>
    </location>
</feature>
<feature type="compositionally biased region" description="Basic and acidic residues" evidence="1">
    <location>
        <begin position="176"/>
        <end position="188"/>
    </location>
</feature>
<feature type="compositionally biased region" description="Polar residues" evidence="1">
    <location>
        <begin position="1"/>
        <end position="17"/>
    </location>
</feature>
<keyword evidence="4" id="KW-1185">Reference proteome</keyword>
<organism evidence="3 4">
    <name type="scientific">Chaetoceros tenuissimus</name>
    <dbReference type="NCBI Taxonomy" id="426638"/>
    <lineage>
        <taxon>Eukaryota</taxon>
        <taxon>Sar</taxon>
        <taxon>Stramenopiles</taxon>
        <taxon>Ochrophyta</taxon>
        <taxon>Bacillariophyta</taxon>
        <taxon>Coscinodiscophyceae</taxon>
        <taxon>Chaetocerotophycidae</taxon>
        <taxon>Chaetocerotales</taxon>
        <taxon>Chaetocerotaceae</taxon>
        <taxon>Chaetoceros</taxon>
    </lineage>
</organism>
<dbReference type="InterPro" id="IPR036020">
    <property type="entry name" value="WW_dom_sf"/>
</dbReference>
<dbReference type="Gene3D" id="2.20.70.10">
    <property type="match status" value="3"/>
</dbReference>
<gene>
    <name evidence="3" type="ORF">CTEN210_07890</name>
</gene>
<dbReference type="AlphaFoldDB" id="A0AAD3CTA4"/>
<feature type="region of interest" description="Disordered" evidence="1">
    <location>
        <begin position="725"/>
        <end position="818"/>
    </location>
</feature>
<dbReference type="SUPFAM" id="SSF51045">
    <property type="entry name" value="WW domain"/>
    <property type="match status" value="3"/>
</dbReference>
<comment type="caution">
    <text evidence="3">The sequence shown here is derived from an EMBL/GenBank/DDBJ whole genome shotgun (WGS) entry which is preliminary data.</text>
</comment>
<dbReference type="SMART" id="SM00456">
    <property type="entry name" value="WW"/>
    <property type="match status" value="3"/>
</dbReference>
<evidence type="ECO:0000313" key="4">
    <source>
        <dbReference type="Proteomes" id="UP001054902"/>
    </source>
</evidence>
<evidence type="ECO:0000256" key="1">
    <source>
        <dbReference type="SAM" id="MobiDB-lite"/>
    </source>
</evidence>
<dbReference type="PROSITE" id="PS01159">
    <property type="entry name" value="WW_DOMAIN_1"/>
    <property type="match status" value="3"/>
</dbReference>
<feature type="compositionally biased region" description="Low complexity" evidence="1">
    <location>
        <begin position="208"/>
        <end position="223"/>
    </location>
</feature>
<feature type="compositionally biased region" description="Polar residues" evidence="1">
    <location>
        <begin position="796"/>
        <end position="816"/>
    </location>
</feature>
<dbReference type="CDD" id="cd00201">
    <property type="entry name" value="WW"/>
    <property type="match status" value="3"/>
</dbReference>
<dbReference type="PROSITE" id="PS50020">
    <property type="entry name" value="WW_DOMAIN_2"/>
    <property type="match status" value="3"/>
</dbReference>
<feature type="domain" description="WW" evidence="2">
    <location>
        <begin position="318"/>
        <end position="345"/>
    </location>
</feature>
<feature type="domain" description="WW" evidence="2">
    <location>
        <begin position="349"/>
        <end position="377"/>
    </location>
</feature>
<dbReference type="Pfam" id="PF00397">
    <property type="entry name" value="WW"/>
    <property type="match status" value="3"/>
</dbReference>
<feature type="compositionally biased region" description="Basic and acidic residues" evidence="1">
    <location>
        <begin position="242"/>
        <end position="253"/>
    </location>
</feature>
<feature type="compositionally biased region" description="Basic residues" evidence="1">
    <location>
        <begin position="254"/>
        <end position="269"/>
    </location>
</feature>
<accession>A0AAD3CTA4</accession>